<keyword evidence="2" id="KW-1003">Cell membrane</keyword>
<protein>
    <submittedName>
        <fullName evidence="8">MFS transporter</fullName>
    </submittedName>
</protein>
<dbReference type="InterPro" id="IPR020846">
    <property type="entry name" value="MFS_dom"/>
</dbReference>
<dbReference type="InterPro" id="IPR036259">
    <property type="entry name" value="MFS_trans_sf"/>
</dbReference>
<accession>A0ABU2KC83</accession>
<feature type="domain" description="Major facilitator superfamily (MFS) profile" evidence="7">
    <location>
        <begin position="221"/>
        <end position="411"/>
    </location>
</feature>
<evidence type="ECO:0000256" key="6">
    <source>
        <dbReference type="SAM" id="Phobius"/>
    </source>
</evidence>
<keyword evidence="5 6" id="KW-0472">Membrane</keyword>
<evidence type="ECO:0000256" key="5">
    <source>
        <dbReference type="ARBA" id="ARBA00023136"/>
    </source>
</evidence>
<organism evidence="8 9">
    <name type="scientific">Blastococcus goldschmidtiae</name>
    <dbReference type="NCBI Taxonomy" id="3075546"/>
    <lineage>
        <taxon>Bacteria</taxon>
        <taxon>Bacillati</taxon>
        <taxon>Actinomycetota</taxon>
        <taxon>Actinomycetes</taxon>
        <taxon>Geodermatophilales</taxon>
        <taxon>Geodermatophilaceae</taxon>
        <taxon>Blastococcus</taxon>
    </lineage>
</organism>
<dbReference type="Gene3D" id="1.20.1250.20">
    <property type="entry name" value="MFS general substrate transporter like domains"/>
    <property type="match status" value="1"/>
</dbReference>
<feature type="transmembrane region" description="Helical" evidence="6">
    <location>
        <begin position="310"/>
        <end position="329"/>
    </location>
</feature>
<feature type="transmembrane region" description="Helical" evidence="6">
    <location>
        <begin position="53"/>
        <end position="70"/>
    </location>
</feature>
<keyword evidence="4 6" id="KW-1133">Transmembrane helix</keyword>
<proteinExistence type="predicted"/>
<evidence type="ECO:0000256" key="3">
    <source>
        <dbReference type="ARBA" id="ARBA00022692"/>
    </source>
</evidence>
<name>A0ABU2KC83_9ACTN</name>
<evidence type="ECO:0000313" key="8">
    <source>
        <dbReference type="EMBL" id="MDT0277787.1"/>
    </source>
</evidence>
<feature type="transmembrane region" description="Helical" evidence="6">
    <location>
        <begin position="283"/>
        <end position="304"/>
    </location>
</feature>
<dbReference type="PANTHER" id="PTHR23513">
    <property type="entry name" value="INTEGRAL MEMBRANE EFFLUX PROTEIN-RELATED"/>
    <property type="match status" value="1"/>
</dbReference>
<feature type="transmembrane region" description="Helical" evidence="6">
    <location>
        <begin position="382"/>
        <end position="401"/>
    </location>
</feature>
<dbReference type="PROSITE" id="PS50850">
    <property type="entry name" value="MFS"/>
    <property type="match status" value="1"/>
</dbReference>
<dbReference type="CDD" id="cd06173">
    <property type="entry name" value="MFS_MefA_like"/>
    <property type="match status" value="1"/>
</dbReference>
<dbReference type="Pfam" id="PF07690">
    <property type="entry name" value="MFS_1"/>
    <property type="match status" value="1"/>
</dbReference>
<evidence type="ECO:0000256" key="1">
    <source>
        <dbReference type="ARBA" id="ARBA00004651"/>
    </source>
</evidence>
<gene>
    <name evidence="8" type="ORF">RM425_17955</name>
</gene>
<evidence type="ECO:0000256" key="2">
    <source>
        <dbReference type="ARBA" id="ARBA00022475"/>
    </source>
</evidence>
<dbReference type="SUPFAM" id="SSF103473">
    <property type="entry name" value="MFS general substrate transporter"/>
    <property type="match status" value="1"/>
</dbReference>
<reference evidence="9" key="1">
    <citation type="submission" date="2023-07" db="EMBL/GenBank/DDBJ databases">
        <title>30 novel species of actinomycetes from the DSMZ collection.</title>
        <authorList>
            <person name="Nouioui I."/>
        </authorList>
    </citation>
    <scope>NUCLEOTIDE SEQUENCE [LARGE SCALE GENOMIC DNA]</scope>
    <source>
        <strain evidence="9">DSM 46792</strain>
    </source>
</reference>
<feature type="transmembrane region" description="Helical" evidence="6">
    <location>
        <begin position="77"/>
        <end position="98"/>
    </location>
</feature>
<evidence type="ECO:0000256" key="4">
    <source>
        <dbReference type="ARBA" id="ARBA00022989"/>
    </source>
</evidence>
<sequence length="411" mass="42771">MPSRGVLAYPAFVRMWFSDTASSLGAFTFGLALQLLLIETLSADQAAIGFVRSAQWLPALAVGLLAGVLIDRVRRRPVLIAADAVTALAAGAIGALALTGLLTVPVLAALVALVGAASMFYHAAHQSYLPRLVPMELLPVANARIEQTATAAEAIGPLVGGVLIKLSSAPVAILFTAASRAASAALLASIRVEEPAPQRQPDRHLWRELKQGGSWVYRHRTLARYAVSLHLWFLSNSAIMTVFVFHATEVLGLDALTVGLVLSCAGVSGVIGAGLAPRAAERFSVGPVCVVAMWLHPVAFLFLLFAPPGFAGAALLVVGQLVNGLGAGLKGPLDLSYRNAVTPDRLRARMNGTIRAFNWGSIAVAAPLAGLTATMYGNRPVIAVGIAGLVAAALVLSLSPFRSARMPAAYA</sequence>
<feature type="transmembrane region" description="Helical" evidence="6">
    <location>
        <begin position="356"/>
        <end position="376"/>
    </location>
</feature>
<dbReference type="EMBL" id="JAVREI010000016">
    <property type="protein sequence ID" value="MDT0277787.1"/>
    <property type="molecule type" value="Genomic_DNA"/>
</dbReference>
<keyword evidence="3 6" id="KW-0812">Transmembrane</keyword>
<feature type="transmembrane region" description="Helical" evidence="6">
    <location>
        <begin position="104"/>
        <end position="124"/>
    </location>
</feature>
<comment type="caution">
    <text evidence="8">The sequence shown here is derived from an EMBL/GenBank/DDBJ whole genome shotgun (WGS) entry which is preliminary data.</text>
</comment>
<evidence type="ECO:0000259" key="7">
    <source>
        <dbReference type="PROSITE" id="PS50850"/>
    </source>
</evidence>
<comment type="subcellular location">
    <subcellularLocation>
        <location evidence="1">Cell membrane</location>
        <topology evidence="1">Multi-pass membrane protein</topology>
    </subcellularLocation>
</comment>
<feature type="transmembrane region" description="Helical" evidence="6">
    <location>
        <begin position="225"/>
        <end position="245"/>
    </location>
</feature>
<keyword evidence="9" id="KW-1185">Reference proteome</keyword>
<dbReference type="Proteomes" id="UP001183222">
    <property type="component" value="Unassembled WGS sequence"/>
</dbReference>
<dbReference type="InterPro" id="IPR011701">
    <property type="entry name" value="MFS"/>
</dbReference>
<dbReference type="RefSeq" id="WP_311346590.1">
    <property type="nucleotide sequence ID" value="NZ_JAVREI010000016.1"/>
</dbReference>
<evidence type="ECO:0000313" key="9">
    <source>
        <dbReference type="Proteomes" id="UP001183222"/>
    </source>
</evidence>
<dbReference type="PANTHER" id="PTHR23513:SF6">
    <property type="entry name" value="MAJOR FACILITATOR SUPERFAMILY ASSOCIATED DOMAIN-CONTAINING PROTEIN"/>
    <property type="match status" value="1"/>
</dbReference>
<feature type="transmembrane region" description="Helical" evidence="6">
    <location>
        <begin position="251"/>
        <end position="276"/>
    </location>
</feature>